<dbReference type="Proteomes" id="UP000515563">
    <property type="component" value="Chromosome"/>
</dbReference>
<evidence type="ECO:0000259" key="2">
    <source>
        <dbReference type="Pfam" id="PF03713"/>
    </source>
</evidence>
<accession>A0A7G6X683</accession>
<proteinExistence type="predicted"/>
<dbReference type="InterPro" id="IPR012347">
    <property type="entry name" value="Ferritin-like"/>
</dbReference>
<dbReference type="RefSeq" id="WP_185444154.1">
    <property type="nucleotide sequence ID" value="NZ_CP043661.1"/>
</dbReference>
<gene>
    <name evidence="3" type="ORF">F1D05_32295</name>
</gene>
<evidence type="ECO:0000256" key="1">
    <source>
        <dbReference type="SAM" id="SignalP"/>
    </source>
</evidence>
<feature type="domain" description="DUF305" evidence="2">
    <location>
        <begin position="45"/>
        <end position="185"/>
    </location>
</feature>
<reference evidence="4" key="1">
    <citation type="submission" date="2019-09" db="EMBL/GenBank/DDBJ databases">
        <title>Antimicrobial potential of Antarctic Bacteria.</title>
        <authorList>
            <person name="Benaud N."/>
            <person name="Edwards R.J."/>
            <person name="Ferrari B.C."/>
        </authorList>
    </citation>
    <scope>NUCLEOTIDE SEQUENCE [LARGE SCALE GENOMIC DNA]</scope>
    <source>
        <strain evidence="4">SPB151</strain>
    </source>
</reference>
<keyword evidence="1" id="KW-0732">Signal</keyword>
<name>A0A7G6X683_9ACTN</name>
<dbReference type="PROSITE" id="PS51257">
    <property type="entry name" value="PROKAR_LIPOPROTEIN"/>
    <property type="match status" value="1"/>
</dbReference>
<reference evidence="3 4" key="2">
    <citation type="journal article" date="2020" name="Microbiol. Resour. Announc.">
        <title>Antarctic desert soil bacteria exhibit high novel natural product potential, evaluated through long-read genome sequencing and comparative genomics.</title>
        <authorList>
            <person name="Benaud N."/>
            <person name="Edwards R.J."/>
            <person name="Amos T.G."/>
            <person name="D'Agostino P.M."/>
            <person name="Gutierrez-Chavez C."/>
            <person name="Montgomery K."/>
            <person name="Nicetic I."/>
            <person name="Ferrari B.C."/>
        </authorList>
    </citation>
    <scope>NUCLEOTIDE SEQUENCE [LARGE SCALE GENOMIC DNA]</scope>
    <source>
        <strain evidence="3 4">SPB151</strain>
    </source>
</reference>
<sequence length="186" mass="19664">MKALAVVALLLLGLVSGCAGSSAASSPPPPVNTVVETDPAFNPTDLAWIELMVPMDEQLLRVLALAEKQAVSPAVRTFAASIATGHQAELTQLIALRTRSKAPTANQHEGHDMPGMMTEPEVVALSNTAGSAFDPLFEKNLEEHLEQSIIVARSIRTAGQEPAVKKLAASIEHSRADQLKQLTALS</sequence>
<dbReference type="PANTHER" id="PTHR36933">
    <property type="entry name" value="SLL0788 PROTEIN"/>
    <property type="match status" value="1"/>
</dbReference>
<dbReference type="PANTHER" id="PTHR36933:SF1">
    <property type="entry name" value="SLL0788 PROTEIN"/>
    <property type="match status" value="1"/>
</dbReference>
<organism evidence="3 4">
    <name type="scientific">Kribbella qitaiheensis</name>
    <dbReference type="NCBI Taxonomy" id="1544730"/>
    <lineage>
        <taxon>Bacteria</taxon>
        <taxon>Bacillati</taxon>
        <taxon>Actinomycetota</taxon>
        <taxon>Actinomycetes</taxon>
        <taxon>Propionibacteriales</taxon>
        <taxon>Kribbellaceae</taxon>
        <taxon>Kribbella</taxon>
    </lineage>
</organism>
<dbReference type="Gene3D" id="1.20.1260.10">
    <property type="match status" value="1"/>
</dbReference>
<dbReference type="EMBL" id="CP043661">
    <property type="protein sequence ID" value="QNE21748.1"/>
    <property type="molecule type" value="Genomic_DNA"/>
</dbReference>
<feature type="chain" id="PRO_5028801740" evidence="1">
    <location>
        <begin position="24"/>
        <end position="186"/>
    </location>
</feature>
<dbReference type="InterPro" id="IPR005183">
    <property type="entry name" value="DUF305_CopM-like"/>
</dbReference>
<evidence type="ECO:0000313" key="4">
    <source>
        <dbReference type="Proteomes" id="UP000515563"/>
    </source>
</evidence>
<protein>
    <submittedName>
        <fullName evidence="3">DUF305 domain-containing protein</fullName>
    </submittedName>
</protein>
<evidence type="ECO:0000313" key="3">
    <source>
        <dbReference type="EMBL" id="QNE21748.1"/>
    </source>
</evidence>
<feature type="signal peptide" evidence="1">
    <location>
        <begin position="1"/>
        <end position="23"/>
    </location>
</feature>
<dbReference type="AlphaFoldDB" id="A0A7G6X683"/>
<dbReference type="KEGG" id="kqi:F1D05_32295"/>
<keyword evidence="4" id="KW-1185">Reference proteome</keyword>
<dbReference type="Pfam" id="PF03713">
    <property type="entry name" value="DUF305"/>
    <property type="match status" value="1"/>
</dbReference>